<sequence>MNLNSWFYLKCCEYPFFFKPLRKFKRIKNTETLNFLNALNGLNILSFTQISVGGILLFTLYTPLLTEKPPSTVIFVPETNLEASLNSQTKAPVSSSGFPKRLKGVF</sequence>
<dbReference type="Proteomes" id="UP000184516">
    <property type="component" value="Unassembled WGS sequence"/>
</dbReference>
<reference evidence="2" key="1">
    <citation type="submission" date="2016-11" db="EMBL/GenBank/DDBJ databases">
        <authorList>
            <person name="Varghese N."/>
            <person name="Submissions S."/>
        </authorList>
    </citation>
    <scope>NUCLEOTIDE SEQUENCE [LARGE SCALE GENOMIC DNA]</scope>
    <source>
        <strain evidence="2">DSM 19978</strain>
    </source>
</reference>
<gene>
    <name evidence="1" type="ORF">SAMN05443549_108103</name>
</gene>
<organism evidence="1 2">
    <name type="scientific">Flavobacterium fluvii</name>
    <dbReference type="NCBI Taxonomy" id="468056"/>
    <lineage>
        <taxon>Bacteria</taxon>
        <taxon>Pseudomonadati</taxon>
        <taxon>Bacteroidota</taxon>
        <taxon>Flavobacteriia</taxon>
        <taxon>Flavobacteriales</taxon>
        <taxon>Flavobacteriaceae</taxon>
        <taxon>Flavobacterium</taxon>
    </lineage>
</organism>
<dbReference type="AlphaFoldDB" id="A0A1M5NNQ2"/>
<keyword evidence="2" id="KW-1185">Reference proteome</keyword>
<evidence type="ECO:0000313" key="1">
    <source>
        <dbReference type="EMBL" id="SHG91117.1"/>
    </source>
</evidence>
<accession>A0A1M5NNQ2</accession>
<evidence type="ECO:0000313" key="2">
    <source>
        <dbReference type="Proteomes" id="UP000184516"/>
    </source>
</evidence>
<protein>
    <submittedName>
        <fullName evidence="1">Uncharacterized protein</fullName>
    </submittedName>
</protein>
<proteinExistence type="predicted"/>
<name>A0A1M5NNQ2_9FLAO</name>
<dbReference type="EMBL" id="FQWB01000008">
    <property type="protein sequence ID" value="SHG91117.1"/>
    <property type="molecule type" value="Genomic_DNA"/>
</dbReference>